<dbReference type="AlphaFoldDB" id="A0A9P6LPT2"/>
<proteinExistence type="predicted"/>
<accession>A0A9P6LPT2</accession>
<sequence length="599" mass="66550">MPATKKSRPRAKSTPAPKESYPGESKAAANALSAATAAHAPSMKSRSPTEASGSVPYTNLPRNMFTAAPAIGPEADEQKRADVLHASAVAMAKKMYTQQQKMVDQARQAHQESGESAAADNQPKSYVNLQEAAYKLAQERLSRLHEEHQRNRDYQEYYGNNGPASPQRKFTMKGKLRRRASSDGDIDDDREQSERIRRQMSIFSNSISKVDEQKRAKDREALLAAAQRNVKARLQGMDDKISAETGMVPPSTMSDWEYKAHLVAQARHNIPNENEGKVDIGGGMYMDPALVDEIAAKRVQPVLDEINEKAAIERERQELAKAEAELRKRDEEKRKERDREIKEINRKIRESDKQEEKERKQREKQEHKAKKEEEKAAKAEEKRLSHSEKRKSKMPEVPSEDADANVEASQHQETNDDIDAPIRSRRSSQHKPTINTQKETSNISDSARSPSESGSPTHKMKEWLKSRFSRPRGRSAAGETSPEERGFIGGVALTRIANESSTSLDARSASMREVAIAGTSGTRSRAETSTSLPAGRGDFGGRALDSKNVSPVTSDDESETFVLARDDLEGPVSPPPTGKISASLKSTSPTRDSRFREII</sequence>
<feature type="compositionally biased region" description="Polar residues" evidence="1">
    <location>
        <begin position="44"/>
        <end position="61"/>
    </location>
</feature>
<evidence type="ECO:0008006" key="4">
    <source>
        <dbReference type="Google" id="ProtNLM"/>
    </source>
</evidence>
<keyword evidence="3" id="KW-1185">Reference proteome</keyword>
<evidence type="ECO:0000313" key="3">
    <source>
        <dbReference type="Proteomes" id="UP000781932"/>
    </source>
</evidence>
<dbReference type="PANTHER" id="PTHR28298:SF1">
    <property type="entry name" value="EISOSOME PROTEIN 1"/>
    <property type="match status" value="1"/>
</dbReference>
<feature type="region of interest" description="Disordered" evidence="1">
    <location>
        <begin position="153"/>
        <end position="193"/>
    </location>
</feature>
<dbReference type="Proteomes" id="UP000781932">
    <property type="component" value="Unassembled WGS sequence"/>
</dbReference>
<evidence type="ECO:0000313" key="2">
    <source>
        <dbReference type="EMBL" id="KAF9881310.1"/>
    </source>
</evidence>
<comment type="caution">
    <text evidence="2">The sequence shown here is derived from an EMBL/GenBank/DDBJ whole genome shotgun (WGS) entry which is preliminary data.</text>
</comment>
<dbReference type="InterPro" id="IPR024527">
    <property type="entry name" value="Eisosome1"/>
</dbReference>
<feature type="region of interest" description="Disordered" evidence="1">
    <location>
        <begin position="101"/>
        <end position="124"/>
    </location>
</feature>
<dbReference type="Pfam" id="PF12757">
    <property type="entry name" value="Eisosome1"/>
    <property type="match status" value="1"/>
</dbReference>
<feature type="compositionally biased region" description="Basic residues" evidence="1">
    <location>
        <begin position="170"/>
        <end position="179"/>
    </location>
</feature>
<feature type="compositionally biased region" description="Basic and acidic residues" evidence="1">
    <location>
        <begin position="323"/>
        <end position="387"/>
    </location>
</feature>
<feature type="region of interest" description="Disordered" evidence="1">
    <location>
        <begin position="1"/>
        <end position="61"/>
    </location>
</feature>
<evidence type="ECO:0000256" key="1">
    <source>
        <dbReference type="SAM" id="MobiDB-lite"/>
    </source>
</evidence>
<feature type="compositionally biased region" description="Polar residues" evidence="1">
    <location>
        <begin position="519"/>
        <end position="532"/>
    </location>
</feature>
<dbReference type="OrthoDB" id="4070583at2759"/>
<organism evidence="2 3">
    <name type="scientific">Colletotrichum karsti</name>
    <dbReference type="NCBI Taxonomy" id="1095194"/>
    <lineage>
        <taxon>Eukaryota</taxon>
        <taxon>Fungi</taxon>
        <taxon>Dikarya</taxon>
        <taxon>Ascomycota</taxon>
        <taxon>Pezizomycotina</taxon>
        <taxon>Sordariomycetes</taxon>
        <taxon>Hypocreomycetidae</taxon>
        <taxon>Glomerellales</taxon>
        <taxon>Glomerellaceae</taxon>
        <taxon>Colletotrichum</taxon>
        <taxon>Colletotrichum boninense species complex</taxon>
    </lineage>
</organism>
<reference evidence="2" key="1">
    <citation type="submission" date="2020-03" db="EMBL/GenBank/DDBJ databases">
        <authorList>
            <person name="He L."/>
        </authorList>
    </citation>
    <scope>NUCLEOTIDE SEQUENCE</scope>
    <source>
        <strain evidence="2">CkLH20</strain>
    </source>
</reference>
<feature type="compositionally biased region" description="Low complexity" evidence="1">
    <location>
        <begin position="27"/>
        <end position="40"/>
    </location>
</feature>
<feature type="compositionally biased region" description="Polar residues" evidence="1">
    <location>
        <begin position="430"/>
        <end position="456"/>
    </location>
</feature>
<dbReference type="RefSeq" id="XP_038750771.1">
    <property type="nucleotide sequence ID" value="XM_038884179.1"/>
</dbReference>
<dbReference type="GO" id="GO:0070941">
    <property type="term" value="P:eisosome assembly"/>
    <property type="evidence" value="ECO:0007669"/>
    <property type="project" value="TreeGrafter"/>
</dbReference>
<dbReference type="GeneID" id="62157253"/>
<dbReference type="EMBL" id="JAATWM020000003">
    <property type="protein sequence ID" value="KAF9881310.1"/>
    <property type="molecule type" value="Genomic_DNA"/>
</dbReference>
<feature type="region of interest" description="Disordered" evidence="1">
    <location>
        <begin position="516"/>
        <end position="599"/>
    </location>
</feature>
<feature type="compositionally biased region" description="Basic residues" evidence="1">
    <location>
        <begin position="1"/>
        <end position="11"/>
    </location>
</feature>
<gene>
    <name evidence="2" type="ORF">CkaCkLH20_01460</name>
</gene>
<reference evidence="2" key="2">
    <citation type="submission" date="2020-11" db="EMBL/GenBank/DDBJ databases">
        <title>Whole genome sequencing of Colletotrichum sp.</title>
        <authorList>
            <person name="Li H."/>
        </authorList>
    </citation>
    <scope>NUCLEOTIDE SEQUENCE</scope>
    <source>
        <strain evidence="2">CkLH20</strain>
    </source>
</reference>
<protein>
    <recommendedName>
        <fullName evidence="4">Eisosome protein 1</fullName>
    </recommendedName>
</protein>
<dbReference type="PANTHER" id="PTHR28298">
    <property type="entry name" value="EISOSOME PROTEIN 1"/>
    <property type="match status" value="1"/>
</dbReference>
<name>A0A9P6LPT2_9PEZI</name>
<feature type="region of interest" description="Disordered" evidence="1">
    <location>
        <begin position="323"/>
        <end position="488"/>
    </location>
</feature>